<dbReference type="RefSeq" id="WP_132383078.1">
    <property type="nucleotide sequence ID" value="NZ_DAIRMY010000026.1"/>
</dbReference>
<evidence type="ECO:0000256" key="1">
    <source>
        <dbReference type="ARBA" id="ARBA00004496"/>
    </source>
</evidence>
<dbReference type="Pfam" id="PF20260">
    <property type="entry name" value="PUA_4"/>
    <property type="match status" value="1"/>
</dbReference>
<dbReference type="NCBIfam" id="NF008692">
    <property type="entry name" value="PRK11713.1-5"/>
    <property type="match status" value="1"/>
</dbReference>
<dbReference type="GO" id="GO:0070475">
    <property type="term" value="P:rRNA base methylation"/>
    <property type="evidence" value="ECO:0007669"/>
    <property type="project" value="TreeGrafter"/>
</dbReference>
<dbReference type="PANTHER" id="PTHR30027:SF3">
    <property type="entry name" value="16S RRNA (URACIL(1498)-N(3))-METHYLTRANSFERASE"/>
    <property type="match status" value="1"/>
</dbReference>
<keyword evidence="5 12" id="KW-0963">Cytoplasm</keyword>
<dbReference type="InterPro" id="IPR046886">
    <property type="entry name" value="RsmE_MTase_dom"/>
</dbReference>
<evidence type="ECO:0000256" key="5">
    <source>
        <dbReference type="ARBA" id="ARBA00022490"/>
    </source>
</evidence>
<dbReference type="InterPro" id="IPR029026">
    <property type="entry name" value="tRNA_m1G_MTases_N"/>
</dbReference>
<dbReference type="OrthoDB" id="9815641at2"/>
<comment type="catalytic activity">
    <reaction evidence="11 12">
        <text>uridine(1498) in 16S rRNA + S-adenosyl-L-methionine = N(3)-methyluridine(1498) in 16S rRNA + S-adenosyl-L-homocysteine + H(+)</text>
        <dbReference type="Rhea" id="RHEA:42920"/>
        <dbReference type="Rhea" id="RHEA-COMP:10283"/>
        <dbReference type="Rhea" id="RHEA-COMP:10284"/>
        <dbReference type="ChEBI" id="CHEBI:15378"/>
        <dbReference type="ChEBI" id="CHEBI:57856"/>
        <dbReference type="ChEBI" id="CHEBI:59789"/>
        <dbReference type="ChEBI" id="CHEBI:65315"/>
        <dbReference type="ChEBI" id="CHEBI:74502"/>
        <dbReference type="EC" id="2.1.1.193"/>
    </reaction>
</comment>
<dbReference type="GO" id="GO:0070042">
    <property type="term" value="F:rRNA (uridine-N3-)-methyltransferase activity"/>
    <property type="evidence" value="ECO:0007669"/>
    <property type="project" value="TreeGrafter"/>
</dbReference>
<evidence type="ECO:0000256" key="12">
    <source>
        <dbReference type="PIRNR" id="PIRNR015601"/>
    </source>
</evidence>
<dbReference type="AlphaFoldDB" id="A0A4R3K201"/>
<dbReference type="Gene3D" id="2.40.240.20">
    <property type="entry name" value="Hypothetical PUA domain-like, domain 1"/>
    <property type="match status" value="1"/>
</dbReference>
<dbReference type="SUPFAM" id="SSF75217">
    <property type="entry name" value="alpha/beta knot"/>
    <property type="match status" value="1"/>
</dbReference>
<keyword evidence="9 12" id="KW-0949">S-adenosyl-L-methionine</keyword>
<protein>
    <recommendedName>
        <fullName evidence="4 12">Ribosomal RNA small subunit methyltransferase E</fullName>
        <ecNumber evidence="3 12">2.1.1.193</ecNumber>
    </recommendedName>
</protein>
<evidence type="ECO:0000256" key="2">
    <source>
        <dbReference type="ARBA" id="ARBA00005528"/>
    </source>
</evidence>
<keyword evidence="8 12" id="KW-0808">Transferase</keyword>
<gene>
    <name evidence="15" type="ORF">EDD59_12623</name>
</gene>
<evidence type="ECO:0000256" key="7">
    <source>
        <dbReference type="ARBA" id="ARBA00022603"/>
    </source>
</evidence>
<comment type="caution">
    <text evidence="15">The sequence shown here is derived from an EMBL/GenBank/DDBJ whole genome shotgun (WGS) entry which is preliminary data.</text>
</comment>
<dbReference type="Gene3D" id="3.40.1280.10">
    <property type="match status" value="1"/>
</dbReference>
<dbReference type="CDD" id="cd18084">
    <property type="entry name" value="RsmE-like"/>
    <property type="match status" value="1"/>
</dbReference>
<evidence type="ECO:0000256" key="8">
    <source>
        <dbReference type="ARBA" id="ARBA00022679"/>
    </source>
</evidence>
<dbReference type="InterPro" id="IPR006700">
    <property type="entry name" value="RsmE"/>
</dbReference>
<evidence type="ECO:0000313" key="15">
    <source>
        <dbReference type="EMBL" id="TCS75984.1"/>
    </source>
</evidence>
<reference evidence="15 16" key="1">
    <citation type="submission" date="2019-03" db="EMBL/GenBank/DDBJ databases">
        <title>Genomic Encyclopedia of Type Strains, Phase IV (KMG-IV): sequencing the most valuable type-strain genomes for metagenomic binning, comparative biology and taxonomic classification.</title>
        <authorList>
            <person name="Goeker M."/>
        </authorList>
    </citation>
    <scope>NUCLEOTIDE SEQUENCE [LARGE SCALE GENOMIC DNA]</scope>
    <source>
        <strain evidence="15 16">DSM 29489</strain>
    </source>
</reference>
<evidence type="ECO:0000256" key="10">
    <source>
        <dbReference type="ARBA" id="ARBA00025699"/>
    </source>
</evidence>
<comment type="subcellular location">
    <subcellularLocation>
        <location evidence="1 12">Cytoplasm</location>
    </subcellularLocation>
</comment>
<dbReference type="PANTHER" id="PTHR30027">
    <property type="entry name" value="RIBOSOMAL RNA SMALL SUBUNIT METHYLTRANSFERASE E"/>
    <property type="match status" value="1"/>
</dbReference>
<keyword evidence="7 12" id="KW-0489">Methyltransferase</keyword>
<dbReference type="PIRSF" id="PIRSF015601">
    <property type="entry name" value="MTase_slr0722"/>
    <property type="match status" value="1"/>
</dbReference>
<dbReference type="SUPFAM" id="SSF88697">
    <property type="entry name" value="PUA domain-like"/>
    <property type="match status" value="1"/>
</dbReference>
<evidence type="ECO:0000259" key="14">
    <source>
        <dbReference type="Pfam" id="PF20260"/>
    </source>
</evidence>
<dbReference type="GO" id="GO:0005737">
    <property type="term" value="C:cytoplasm"/>
    <property type="evidence" value="ECO:0007669"/>
    <property type="project" value="UniProtKB-SubCell"/>
</dbReference>
<dbReference type="InterPro" id="IPR015947">
    <property type="entry name" value="PUA-like_sf"/>
</dbReference>
<dbReference type="InterPro" id="IPR046887">
    <property type="entry name" value="RsmE_PUA-like"/>
</dbReference>
<dbReference type="Proteomes" id="UP000295726">
    <property type="component" value="Unassembled WGS sequence"/>
</dbReference>
<dbReference type="Pfam" id="PF04452">
    <property type="entry name" value="Methyltrans_RNA"/>
    <property type="match status" value="1"/>
</dbReference>
<dbReference type="NCBIfam" id="TIGR00046">
    <property type="entry name" value="RsmE family RNA methyltransferase"/>
    <property type="match status" value="1"/>
</dbReference>
<proteinExistence type="inferred from homology"/>
<feature type="domain" description="Ribosomal RNA small subunit methyltransferase E methyltransferase" evidence="13">
    <location>
        <begin position="73"/>
        <end position="240"/>
    </location>
</feature>
<keyword evidence="16" id="KW-1185">Reference proteome</keyword>
<feature type="domain" description="Ribosomal RNA small subunit methyltransferase E PUA-like" evidence="14">
    <location>
        <begin position="19"/>
        <end position="52"/>
    </location>
</feature>
<evidence type="ECO:0000313" key="16">
    <source>
        <dbReference type="Proteomes" id="UP000295726"/>
    </source>
</evidence>
<organism evidence="15 16">
    <name type="scientific">Muricomes intestini</name>
    <dbReference type="NCBI Taxonomy" id="1796634"/>
    <lineage>
        <taxon>Bacteria</taxon>
        <taxon>Bacillati</taxon>
        <taxon>Bacillota</taxon>
        <taxon>Clostridia</taxon>
        <taxon>Lachnospirales</taxon>
        <taxon>Lachnospiraceae</taxon>
        <taxon>Muricomes</taxon>
    </lineage>
</organism>
<comment type="function">
    <text evidence="10 12">Specifically methylates the N3 position of the uracil ring of uridine 1498 (m3U1498) in 16S rRNA. Acts on the fully assembled 30S ribosomal subunit.</text>
</comment>
<keyword evidence="6 12" id="KW-0698">rRNA processing</keyword>
<evidence type="ECO:0000256" key="6">
    <source>
        <dbReference type="ARBA" id="ARBA00022552"/>
    </source>
</evidence>
<dbReference type="EC" id="2.1.1.193" evidence="3 12"/>
<evidence type="ECO:0000256" key="11">
    <source>
        <dbReference type="ARBA" id="ARBA00047944"/>
    </source>
</evidence>
<comment type="similarity">
    <text evidence="2 12">Belongs to the RNA methyltransferase RsmE family.</text>
</comment>
<evidence type="ECO:0000256" key="9">
    <source>
        <dbReference type="ARBA" id="ARBA00022691"/>
    </source>
</evidence>
<evidence type="ECO:0000256" key="3">
    <source>
        <dbReference type="ARBA" id="ARBA00012328"/>
    </source>
</evidence>
<evidence type="ECO:0000256" key="4">
    <source>
        <dbReference type="ARBA" id="ARBA00013673"/>
    </source>
</evidence>
<evidence type="ECO:0000259" key="13">
    <source>
        <dbReference type="Pfam" id="PF04452"/>
    </source>
</evidence>
<dbReference type="EMBL" id="SLZZ01000026">
    <property type="protein sequence ID" value="TCS75984.1"/>
    <property type="molecule type" value="Genomic_DNA"/>
</dbReference>
<name>A0A4R3K201_9FIRM</name>
<accession>A0A4R3K201</accession>
<dbReference type="InterPro" id="IPR029028">
    <property type="entry name" value="Alpha/beta_knot_MTases"/>
</dbReference>
<sequence length="250" mass="27551">MHHFFADPCQIKNKVVCVEGADVNHMRNVLRMKPGEQVKISDGQGNEYLCEVGRYEEKCALLSIVSSGKGGTELPSRIFLFQGLPKSDKMELIIQKAVELGVYQIIPAMTKRTVVKLDAKKAGKKIERWNQIVLSAAKQSGRSMIPEVMPVMTFGEALQYGRKMDIVLIPYEKAEGMEKTGKIISAVRPGQDIGVFIGPEGGFEEEEVEKAVQSGAHPVTLGKRILRTETAGLAMLSILMYQLESVTVSP</sequence>